<dbReference type="Proteomes" id="UP000324029">
    <property type="component" value="Unassembled WGS sequence"/>
</dbReference>
<evidence type="ECO:0000313" key="1">
    <source>
        <dbReference type="EMBL" id="TYK53879.1"/>
    </source>
</evidence>
<sequence>MIGEPMPDPRRSIIDNLNQQLDAFFGAGKSVQVIPSGVSADAPFFGTNSHQLKLRAERDKLAPAVRAEAAKGVVASVAAKNLRMHVKRVTLIAQENGFRFADNP</sequence>
<dbReference type="RefSeq" id="WP_148853645.1">
    <property type="nucleotide sequence ID" value="NZ_VSRO01000007.1"/>
</dbReference>
<evidence type="ECO:0000313" key="2">
    <source>
        <dbReference type="EMBL" id="TYK57288.1"/>
    </source>
</evidence>
<organism evidence="1 3">
    <name type="scientific">Pseudomonas synxantha</name>
    <dbReference type="NCBI Taxonomy" id="47883"/>
    <lineage>
        <taxon>Bacteria</taxon>
        <taxon>Pseudomonadati</taxon>
        <taxon>Pseudomonadota</taxon>
        <taxon>Gammaproteobacteria</taxon>
        <taxon>Pseudomonadales</taxon>
        <taxon>Pseudomonadaceae</taxon>
        <taxon>Pseudomonas</taxon>
    </lineage>
</organism>
<reference evidence="1 3" key="2">
    <citation type="submission" date="2019-08" db="EMBL/GenBank/DDBJ databases">
        <authorList>
            <person name="Brilhante M."/>
            <person name="Perreten V."/>
        </authorList>
    </citation>
    <scope>NUCLEOTIDE SEQUENCE [LARGE SCALE GENOMIC DNA]</scope>
    <source>
        <strain evidence="1 3">MCP106</strain>
    </source>
</reference>
<evidence type="ECO:0000313" key="3">
    <source>
        <dbReference type="Proteomes" id="UP000324029"/>
    </source>
</evidence>
<proteinExistence type="predicted"/>
<comment type="caution">
    <text evidence="1">The sequence shown here is derived from an EMBL/GenBank/DDBJ whole genome shotgun (WGS) entry which is preliminary data.</text>
</comment>
<dbReference type="EMBL" id="VSRO01000007">
    <property type="protein sequence ID" value="TYK57288.1"/>
    <property type="molecule type" value="Genomic_DNA"/>
</dbReference>
<dbReference type="AlphaFoldDB" id="A0A5D3G0N1"/>
<gene>
    <name evidence="2" type="ORF">FXO26_16335</name>
    <name evidence="1" type="ORF">FXO26_30285</name>
</gene>
<protein>
    <submittedName>
        <fullName evidence="1">Uncharacterized protein</fullName>
    </submittedName>
</protein>
<dbReference type="EMBL" id="VSRO01000028">
    <property type="protein sequence ID" value="TYK53879.1"/>
    <property type="molecule type" value="Genomic_DNA"/>
</dbReference>
<name>A0A5D3G0N1_9PSED</name>
<reference evidence="1 3" key="1">
    <citation type="submission" date="2019-08" db="EMBL/GenBank/DDBJ databases">
        <title>Subclass B2 metallo-beta lactamase from Pseudomonas synxantha.</title>
        <authorList>
            <person name="Poirel L."/>
            <person name="Palmieri M."/>
            <person name="Masseron A."/>
            <person name="Perreten V."/>
            <person name="Nordman P."/>
        </authorList>
    </citation>
    <scope>NUCLEOTIDE SEQUENCE [LARGE SCALE GENOMIC DNA]</scope>
    <source>
        <strain evidence="1 3">MCP106</strain>
    </source>
</reference>
<accession>A0A5D3G0N1</accession>